<dbReference type="PANTHER" id="PTHR33507">
    <property type="entry name" value="INNER MEMBRANE PROTEIN YBBJ"/>
    <property type="match status" value="1"/>
</dbReference>
<evidence type="ECO:0000256" key="1">
    <source>
        <dbReference type="ARBA" id="ARBA00004141"/>
    </source>
</evidence>
<feature type="domain" description="NfeD-like C-terminal" evidence="6">
    <location>
        <begin position="83"/>
        <end position="142"/>
    </location>
</feature>
<evidence type="ECO:0000256" key="2">
    <source>
        <dbReference type="ARBA" id="ARBA00022692"/>
    </source>
</evidence>
<sequence length="148" mass="16212">MTLGIWLIWMVIAAAFVIGEIFTLGFFLLWFGIGAAVAGILAIFGLGGSWQWGAFAVVSGVLFVLSRRFAERFSKKQPPGIGADRFIDKKGVVLEEVDNIKNSGRIRMGKEEWRAESDTGEVIPVGKMVEVTRLVGTHVVVKTLKEGE</sequence>
<dbReference type="Gene3D" id="2.40.50.140">
    <property type="entry name" value="Nucleic acid-binding proteins"/>
    <property type="match status" value="1"/>
</dbReference>
<feature type="transmembrane region" description="Helical" evidence="5">
    <location>
        <begin position="52"/>
        <end position="70"/>
    </location>
</feature>
<dbReference type="InterPro" id="IPR052165">
    <property type="entry name" value="Membrane_assoc_protease"/>
</dbReference>
<feature type="transmembrane region" description="Helical" evidence="5">
    <location>
        <begin position="27"/>
        <end position="46"/>
    </location>
</feature>
<evidence type="ECO:0000256" key="4">
    <source>
        <dbReference type="ARBA" id="ARBA00023136"/>
    </source>
</evidence>
<keyword evidence="3 5" id="KW-1133">Transmembrane helix</keyword>
<keyword evidence="2 5" id="KW-0812">Transmembrane</keyword>
<comment type="subcellular location">
    <subcellularLocation>
        <location evidence="1">Membrane</location>
        <topology evidence="1">Multi-pass membrane protein</topology>
    </subcellularLocation>
</comment>
<dbReference type="PANTHER" id="PTHR33507:SF3">
    <property type="entry name" value="INNER MEMBRANE PROTEIN YBBJ"/>
    <property type="match status" value="1"/>
</dbReference>
<dbReference type="Pfam" id="PF01957">
    <property type="entry name" value="NfeD"/>
    <property type="match status" value="1"/>
</dbReference>
<dbReference type="Proteomes" id="UP000320679">
    <property type="component" value="Unassembled WGS sequence"/>
</dbReference>
<dbReference type="InterPro" id="IPR002810">
    <property type="entry name" value="NfeD-like_C"/>
</dbReference>
<proteinExistence type="predicted"/>
<dbReference type="InterPro" id="IPR012340">
    <property type="entry name" value="NA-bd_OB-fold"/>
</dbReference>
<dbReference type="AlphaFoldDB" id="A0A523V0K5"/>
<dbReference type="GO" id="GO:0005886">
    <property type="term" value="C:plasma membrane"/>
    <property type="evidence" value="ECO:0007669"/>
    <property type="project" value="TreeGrafter"/>
</dbReference>
<comment type="caution">
    <text evidence="7">The sequence shown here is derived from an EMBL/GenBank/DDBJ whole genome shotgun (WGS) entry which is preliminary data.</text>
</comment>
<name>A0A523V0K5_UNCAE</name>
<evidence type="ECO:0000256" key="3">
    <source>
        <dbReference type="ARBA" id="ARBA00022989"/>
    </source>
</evidence>
<keyword evidence="4 5" id="KW-0472">Membrane</keyword>
<gene>
    <name evidence="7" type="ORF">E3J59_00740</name>
</gene>
<evidence type="ECO:0000256" key="5">
    <source>
        <dbReference type="SAM" id="Phobius"/>
    </source>
</evidence>
<dbReference type="EMBL" id="SOJK01000034">
    <property type="protein sequence ID" value="TET48316.1"/>
    <property type="molecule type" value="Genomic_DNA"/>
</dbReference>
<evidence type="ECO:0000313" key="7">
    <source>
        <dbReference type="EMBL" id="TET48316.1"/>
    </source>
</evidence>
<protein>
    <submittedName>
        <fullName evidence="7">NfeD family protein</fullName>
    </submittedName>
</protein>
<evidence type="ECO:0000313" key="8">
    <source>
        <dbReference type="Proteomes" id="UP000320679"/>
    </source>
</evidence>
<dbReference type="SUPFAM" id="SSF141322">
    <property type="entry name" value="NfeD domain-like"/>
    <property type="match status" value="1"/>
</dbReference>
<reference evidence="7 8" key="1">
    <citation type="submission" date="2019-03" db="EMBL/GenBank/DDBJ databases">
        <title>Metabolic potential of uncultured bacteria and archaea associated with petroleum seepage in deep-sea sediments.</title>
        <authorList>
            <person name="Dong X."/>
            <person name="Hubert C."/>
        </authorList>
    </citation>
    <scope>NUCLEOTIDE SEQUENCE [LARGE SCALE GENOMIC DNA]</scope>
    <source>
        <strain evidence="7">E29_bin78</strain>
    </source>
</reference>
<feature type="transmembrane region" description="Helical" evidence="5">
    <location>
        <begin position="6"/>
        <end position="22"/>
    </location>
</feature>
<organism evidence="7 8">
    <name type="scientific">Aerophobetes bacterium</name>
    <dbReference type="NCBI Taxonomy" id="2030807"/>
    <lineage>
        <taxon>Bacteria</taxon>
        <taxon>Candidatus Aerophobota</taxon>
    </lineage>
</organism>
<evidence type="ECO:0000259" key="6">
    <source>
        <dbReference type="Pfam" id="PF01957"/>
    </source>
</evidence>
<accession>A0A523V0K5</accession>